<dbReference type="Proteomes" id="UP001151760">
    <property type="component" value="Unassembled WGS sequence"/>
</dbReference>
<name>A0ABQ5FTH9_9ASTR</name>
<keyword evidence="3" id="KW-1185">Reference proteome</keyword>
<evidence type="ECO:0000313" key="3">
    <source>
        <dbReference type="Proteomes" id="UP001151760"/>
    </source>
</evidence>
<protein>
    <submittedName>
        <fullName evidence="2">Uncharacterized protein</fullName>
    </submittedName>
</protein>
<proteinExistence type="predicted"/>
<feature type="coiled-coil region" evidence="1">
    <location>
        <begin position="17"/>
        <end position="49"/>
    </location>
</feature>
<comment type="caution">
    <text evidence="2">The sequence shown here is derived from an EMBL/GenBank/DDBJ whole genome shotgun (WGS) entry which is preliminary data.</text>
</comment>
<dbReference type="EMBL" id="BQNB010017734">
    <property type="protein sequence ID" value="GJT66661.1"/>
    <property type="molecule type" value="Genomic_DNA"/>
</dbReference>
<sequence length="85" mass="10550">MNHMILTEMKNREMNLWEAEAREIAQLKREKLEIQRRTLELAEREKRDRDILFYNSIIDTNLPPIQQQKLLEMKMKIKERYNLDY</sequence>
<evidence type="ECO:0000256" key="1">
    <source>
        <dbReference type="SAM" id="Coils"/>
    </source>
</evidence>
<reference evidence="2" key="1">
    <citation type="journal article" date="2022" name="Int. J. Mol. Sci.">
        <title>Draft Genome of Tanacetum Coccineum: Genomic Comparison of Closely Related Tanacetum-Family Plants.</title>
        <authorList>
            <person name="Yamashiro T."/>
            <person name="Shiraishi A."/>
            <person name="Nakayama K."/>
            <person name="Satake H."/>
        </authorList>
    </citation>
    <scope>NUCLEOTIDE SEQUENCE</scope>
</reference>
<accession>A0ABQ5FTH9</accession>
<gene>
    <name evidence="2" type="ORF">Tco_1018141</name>
</gene>
<evidence type="ECO:0000313" key="2">
    <source>
        <dbReference type="EMBL" id="GJT66661.1"/>
    </source>
</evidence>
<reference evidence="2" key="2">
    <citation type="submission" date="2022-01" db="EMBL/GenBank/DDBJ databases">
        <authorList>
            <person name="Yamashiro T."/>
            <person name="Shiraishi A."/>
            <person name="Satake H."/>
            <person name="Nakayama K."/>
        </authorList>
    </citation>
    <scope>NUCLEOTIDE SEQUENCE</scope>
</reference>
<organism evidence="2 3">
    <name type="scientific">Tanacetum coccineum</name>
    <dbReference type="NCBI Taxonomy" id="301880"/>
    <lineage>
        <taxon>Eukaryota</taxon>
        <taxon>Viridiplantae</taxon>
        <taxon>Streptophyta</taxon>
        <taxon>Embryophyta</taxon>
        <taxon>Tracheophyta</taxon>
        <taxon>Spermatophyta</taxon>
        <taxon>Magnoliopsida</taxon>
        <taxon>eudicotyledons</taxon>
        <taxon>Gunneridae</taxon>
        <taxon>Pentapetalae</taxon>
        <taxon>asterids</taxon>
        <taxon>campanulids</taxon>
        <taxon>Asterales</taxon>
        <taxon>Asteraceae</taxon>
        <taxon>Asteroideae</taxon>
        <taxon>Anthemideae</taxon>
        <taxon>Anthemidinae</taxon>
        <taxon>Tanacetum</taxon>
    </lineage>
</organism>
<keyword evidence="1" id="KW-0175">Coiled coil</keyword>